<proteinExistence type="predicted"/>
<protein>
    <submittedName>
        <fullName evidence="2">Uncharacterized protein</fullName>
    </submittedName>
</protein>
<dbReference type="Proteomes" id="UP000887574">
    <property type="component" value="Unplaced"/>
</dbReference>
<keyword evidence="1" id="KW-1185">Reference proteome</keyword>
<evidence type="ECO:0000313" key="1">
    <source>
        <dbReference type="Proteomes" id="UP000887574"/>
    </source>
</evidence>
<name>A0A915ETE9_9BILA</name>
<accession>A0A915ETE9</accession>
<dbReference type="AlphaFoldDB" id="A0A915ETE9"/>
<dbReference type="WBParaSite" id="jg9104">
    <property type="protein sequence ID" value="jg9104"/>
    <property type="gene ID" value="jg9104"/>
</dbReference>
<evidence type="ECO:0000313" key="2">
    <source>
        <dbReference type="WBParaSite" id="jg9104"/>
    </source>
</evidence>
<reference evidence="2" key="1">
    <citation type="submission" date="2022-11" db="UniProtKB">
        <authorList>
            <consortium name="WormBaseParasite"/>
        </authorList>
    </citation>
    <scope>IDENTIFICATION</scope>
</reference>
<sequence length="82" mass="8989">MHKAVEKAEQLVLEATIAKLNQQQAIQQHQLLADKKKNLKLANIEKMAGFVAIVMAEPTGKESVISQSSCEATVTVNKLECQ</sequence>
<organism evidence="1 2">
    <name type="scientific">Ditylenchus dipsaci</name>
    <dbReference type="NCBI Taxonomy" id="166011"/>
    <lineage>
        <taxon>Eukaryota</taxon>
        <taxon>Metazoa</taxon>
        <taxon>Ecdysozoa</taxon>
        <taxon>Nematoda</taxon>
        <taxon>Chromadorea</taxon>
        <taxon>Rhabditida</taxon>
        <taxon>Tylenchina</taxon>
        <taxon>Tylenchomorpha</taxon>
        <taxon>Sphaerularioidea</taxon>
        <taxon>Anguinidae</taxon>
        <taxon>Anguininae</taxon>
        <taxon>Ditylenchus</taxon>
    </lineage>
</organism>